<dbReference type="AlphaFoldDB" id="A0A7C8M4G0"/>
<dbReference type="OrthoDB" id="3943630at2759"/>
<protein>
    <submittedName>
        <fullName evidence="1">Uncharacterized protein</fullName>
    </submittedName>
</protein>
<accession>A0A7C8M4G0</accession>
<dbReference type="Proteomes" id="UP000481861">
    <property type="component" value="Unassembled WGS sequence"/>
</dbReference>
<dbReference type="EMBL" id="JAADJZ010000034">
    <property type="protein sequence ID" value="KAF2865403.1"/>
    <property type="molecule type" value="Genomic_DNA"/>
</dbReference>
<comment type="caution">
    <text evidence="1">The sequence shown here is derived from an EMBL/GenBank/DDBJ whole genome shotgun (WGS) entry which is preliminary data.</text>
</comment>
<sequence length="168" mass="19104">MGSTALAPDDWSHDFSDLIVEAQRDNNSERKIEDIFVPSAIKPYKQVIKQWKQFSIVISKTTDPLFPTPPSVHEIKLFLRWLVRTSHGIIGTKINHVTAGNRLSALKRAIKLHTNHVYSNKETANLAAYITRNFLKLESLSTASYTKPIANLVVAKDLIRFIKLCNEY</sequence>
<evidence type="ECO:0000313" key="2">
    <source>
        <dbReference type="Proteomes" id="UP000481861"/>
    </source>
</evidence>
<organism evidence="1 2">
    <name type="scientific">Massariosphaeria phaeospora</name>
    <dbReference type="NCBI Taxonomy" id="100035"/>
    <lineage>
        <taxon>Eukaryota</taxon>
        <taxon>Fungi</taxon>
        <taxon>Dikarya</taxon>
        <taxon>Ascomycota</taxon>
        <taxon>Pezizomycotina</taxon>
        <taxon>Dothideomycetes</taxon>
        <taxon>Pleosporomycetidae</taxon>
        <taxon>Pleosporales</taxon>
        <taxon>Pleosporales incertae sedis</taxon>
        <taxon>Massariosphaeria</taxon>
    </lineage>
</organism>
<proteinExistence type="predicted"/>
<gene>
    <name evidence="1" type="ORF">BDV95DRAFT_259074</name>
</gene>
<keyword evidence="2" id="KW-1185">Reference proteome</keyword>
<name>A0A7C8M4G0_9PLEO</name>
<reference evidence="1 2" key="1">
    <citation type="submission" date="2020-01" db="EMBL/GenBank/DDBJ databases">
        <authorList>
            <consortium name="DOE Joint Genome Institute"/>
            <person name="Haridas S."/>
            <person name="Albert R."/>
            <person name="Binder M."/>
            <person name="Bloem J."/>
            <person name="Labutti K."/>
            <person name="Salamov A."/>
            <person name="Andreopoulos B."/>
            <person name="Baker S.E."/>
            <person name="Barry K."/>
            <person name="Bills G."/>
            <person name="Bluhm B.H."/>
            <person name="Cannon C."/>
            <person name="Castanera R."/>
            <person name="Culley D.E."/>
            <person name="Daum C."/>
            <person name="Ezra D."/>
            <person name="Gonzalez J.B."/>
            <person name="Henrissat B."/>
            <person name="Kuo A."/>
            <person name="Liang C."/>
            <person name="Lipzen A."/>
            <person name="Lutzoni F."/>
            <person name="Magnuson J."/>
            <person name="Mondo S."/>
            <person name="Nolan M."/>
            <person name="Ohm R."/>
            <person name="Pangilinan J."/>
            <person name="Park H.-J.H."/>
            <person name="Ramirez L."/>
            <person name="Alfaro M."/>
            <person name="Sun H."/>
            <person name="Tritt A."/>
            <person name="Yoshinaga Y."/>
            <person name="Zwiers L.-H.L."/>
            <person name="Turgeon B.G."/>
            <person name="Goodwin S.B."/>
            <person name="Spatafora J.W."/>
            <person name="Crous P.W."/>
            <person name="Grigoriev I.V."/>
        </authorList>
    </citation>
    <scope>NUCLEOTIDE SEQUENCE [LARGE SCALE GENOMIC DNA]</scope>
    <source>
        <strain evidence="1 2">CBS 611.86</strain>
    </source>
</reference>
<evidence type="ECO:0000313" key="1">
    <source>
        <dbReference type="EMBL" id="KAF2865403.1"/>
    </source>
</evidence>